<gene>
    <name evidence="3" type="ORF">IAC58_04355</name>
</gene>
<evidence type="ECO:0000259" key="2">
    <source>
        <dbReference type="PROSITE" id="PS51462"/>
    </source>
</evidence>
<dbReference type="EMBL" id="JADIMY010000086">
    <property type="protein sequence ID" value="MBO8427764.1"/>
    <property type="molecule type" value="Genomic_DNA"/>
</dbReference>
<dbReference type="InterPro" id="IPR000086">
    <property type="entry name" value="NUDIX_hydrolase_dom"/>
</dbReference>
<dbReference type="Proteomes" id="UP000823613">
    <property type="component" value="Unassembled WGS sequence"/>
</dbReference>
<dbReference type="Pfam" id="PF00293">
    <property type="entry name" value="NUDIX"/>
    <property type="match status" value="1"/>
</dbReference>
<dbReference type="CDD" id="cd18875">
    <property type="entry name" value="NUDIX_Hydrolase"/>
    <property type="match status" value="1"/>
</dbReference>
<sequence length="136" mass="15971">MSKYIKCEISNMCMVYNGDYILVIDRKKKDWPGISFPGGHLEDNESLTQSVIREVKEETGLDIFDPILCDIKEWHLEEGVLYLGLLYKTNKFKGEIISSEEGKVFWIKKEELSKYKLSQDFEELFHLIDDKQITLK</sequence>
<reference evidence="3" key="1">
    <citation type="submission" date="2020-10" db="EMBL/GenBank/DDBJ databases">
        <authorList>
            <person name="Gilroy R."/>
        </authorList>
    </citation>
    <scope>NUCLEOTIDE SEQUENCE</scope>
    <source>
        <strain evidence="3">11159</strain>
    </source>
</reference>
<feature type="domain" description="Nudix hydrolase" evidence="2">
    <location>
        <begin position="6"/>
        <end position="131"/>
    </location>
</feature>
<evidence type="ECO:0000313" key="3">
    <source>
        <dbReference type="EMBL" id="MBO8427764.1"/>
    </source>
</evidence>
<evidence type="ECO:0000313" key="4">
    <source>
        <dbReference type="Proteomes" id="UP000823613"/>
    </source>
</evidence>
<dbReference type="Gene3D" id="3.90.79.10">
    <property type="entry name" value="Nucleoside Triphosphate Pyrophosphohydrolase"/>
    <property type="match status" value="1"/>
</dbReference>
<proteinExistence type="inferred from homology"/>
<comment type="similarity">
    <text evidence="1">Belongs to the Nudix hydrolase family.</text>
</comment>
<dbReference type="AlphaFoldDB" id="A0A9D9DHI8"/>
<dbReference type="PANTHER" id="PTHR43736">
    <property type="entry name" value="ADP-RIBOSE PYROPHOSPHATASE"/>
    <property type="match status" value="1"/>
</dbReference>
<reference evidence="3" key="2">
    <citation type="journal article" date="2021" name="PeerJ">
        <title>Extensive microbial diversity within the chicken gut microbiome revealed by metagenomics and culture.</title>
        <authorList>
            <person name="Gilroy R."/>
            <person name="Ravi A."/>
            <person name="Getino M."/>
            <person name="Pursley I."/>
            <person name="Horton D.L."/>
            <person name="Alikhan N.F."/>
            <person name="Baker D."/>
            <person name="Gharbi K."/>
            <person name="Hall N."/>
            <person name="Watson M."/>
            <person name="Adriaenssens E.M."/>
            <person name="Foster-Nyarko E."/>
            <person name="Jarju S."/>
            <person name="Secka A."/>
            <person name="Antonio M."/>
            <person name="Oren A."/>
            <person name="Chaudhuri R.R."/>
            <person name="La Ragione R."/>
            <person name="Hildebrand F."/>
            <person name="Pallen M.J."/>
        </authorList>
    </citation>
    <scope>NUCLEOTIDE SEQUENCE</scope>
    <source>
        <strain evidence="3">11159</strain>
    </source>
</reference>
<dbReference type="PANTHER" id="PTHR43736:SF1">
    <property type="entry name" value="DIHYDRONEOPTERIN TRIPHOSPHATE DIPHOSPHATASE"/>
    <property type="match status" value="1"/>
</dbReference>
<dbReference type="PROSITE" id="PS51462">
    <property type="entry name" value="NUDIX"/>
    <property type="match status" value="1"/>
</dbReference>
<accession>A0A9D9DHI8</accession>
<evidence type="ECO:0000256" key="1">
    <source>
        <dbReference type="ARBA" id="ARBA00005582"/>
    </source>
</evidence>
<protein>
    <submittedName>
        <fullName evidence="3">NUDIX domain-containing protein</fullName>
    </submittedName>
</protein>
<dbReference type="InterPro" id="IPR015797">
    <property type="entry name" value="NUDIX_hydrolase-like_dom_sf"/>
</dbReference>
<comment type="caution">
    <text evidence="3">The sequence shown here is derived from an EMBL/GenBank/DDBJ whole genome shotgun (WGS) entry which is preliminary data.</text>
</comment>
<organism evidence="3 4">
    <name type="scientific">Candidatus Onthovivens merdipullorum</name>
    <dbReference type="NCBI Taxonomy" id="2840889"/>
    <lineage>
        <taxon>Bacteria</taxon>
        <taxon>Bacillati</taxon>
        <taxon>Bacillota</taxon>
        <taxon>Bacilli</taxon>
        <taxon>Bacillales</taxon>
        <taxon>Candidatus Onthovivens</taxon>
    </lineage>
</organism>
<dbReference type="SUPFAM" id="SSF55811">
    <property type="entry name" value="Nudix"/>
    <property type="match status" value="1"/>
</dbReference>
<name>A0A9D9DHI8_9BACL</name>